<evidence type="ECO:0000259" key="4">
    <source>
        <dbReference type="PROSITE" id="PS51184"/>
    </source>
</evidence>
<reference evidence="5" key="1">
    <citation type="submission" date="2007-04" db="EMBL/GenBank/DDBJ databases">
        <title>Annotation of Pediculus humanus corporis strain USDA.</title>
        <authorList>
            <person name="Kirkness E."/>
            <person name="Hannick L."/>
            <person name="Hass B."/>
            <person name="Bruggner R."/>
            <person name="Lawson D."/>
            <person name="Bidwell S."/>
            <person name="Joardar V."/>
            <person name="Caler E."/>
            <person name="Walenz B."/>
            <person name="Inman J."/>
            <person name="Schobel S."/>
            <person name="Galinsky K."/>
            <person name="Amedeo P."/>
            <person name="Strausberg R."/>
        </authorList>
    </citation>
    <scope>NUCLEOTIDE SEQUENCE</scope>
    <source>
        <strain evidence="5">USDA</strain>
    </source>
</reference>
<dbReference type="AlphaFoldDB" id="E0VV83"/>
<dbReference type="InterPro" id="IPR041667">
    <property type="entry name" value="Cupin_8"/>
</dbReference>
<dbReference type="STRING" id="121224.E0VV83"/>
<dbReference type="PANTHER" id="PTHR12461:SF43">
    <property type="entry name" value="HSPB1-ASSOCIATED PROTEIN 1"/>
    <property type="match status" value="1"/>
</dbReference>
<protein>
    <submittedName>
        <fullName evidence="5 6">Hspbap1/pass1, putative</fullName>
    </submittedName>
</protein>
<dbReference type="eggNOG" id="KOG2132">
    <property type="taxonomic scope" value="Eukaryota"/>
</dbReference>
<dbReference type="RefSeq" id="XP_002430027.1">
    <property type="nucleotide sequence ID" value="XM_002429982.1"/>
</dbReference>
<dbReference type="SUPFAM" id="SSF51197">
    <property type="entry name" value="Clavaminate synthase-like"/>
    <property type="match status" value="1"/>
</dbReference>
<dbReference type="PROSITE" id="PS51184">
    <property type="entry name" value="JMJC"/>
    <property type="match status" value="1"/>
</dbReference>
<dbReference type="Proteomes" id="UP000009046">
    <property type="component" value="Unassembled WGS sequence"/>
</dbReference>
<reference evidence="5" key="2">
    <citation type="submission" date="2007-04" db="EMBL/GenBank/DDBJ databases">
        <title>The genome of the human body louse.</title>
        <authorList>
            <consortium name="The Human Body Louse Genome Consortium"/>
            <person name="Kirkness E."/>
            <person name="Walenz B."/>
            <person name="Hass B."/>
            <person name="Bruggner R."/>
            <person name="Strausberg R."/>
        </authorList>
    </citation>
    <scope>NUCLEOTIDE SEQUENCE</scope>
    <source>
        <strain evidence="5">USDA</strain>
    </source>
</reference>
<dbReference type="FunCoup" id="E0VV83">
    <property type="interactions" value="5"/>
</dbReference>
<gene>
    <name evidence="6" type="primary">8230968</name>
    <name evidence="5" type="ORF">Phum_PHUM459500</name>
</gene>
<sequence>MNFNSSHITHDSPFVLKNKINDWGVLKYEENDWCNAFQNKILEFRAGNKIPRKDPYWEQECDIKKITLQNFFVSSKTQKDSWLYYDYKYMKDVLPLNSEVFNDIKWSNFNLPNISAKDSTLWIGNEGAHTPCHMDTYGCNFVAQILGRKLWILIPPDEIDEMEPVRVPYEESSIYSAQNFYTPSEKLLSIKKAYQVILSPGEVLFIPRHWWHYVENLEVAISVNVWVPMNIDCESRLEESLVKNFVYNVCQELSLEEAKQLLNPNEYSLLKEEDYIFKTISNCIEKCIQFRKQKNSKEKFQQEIDDTSFCEKTAVEHCDLKNYIKKKNEMLNYKSIPDTKSKEKNPNILLAKSLINGYSHPTTIKLLKESVLSSYLKNR</sequence>
<dbReference type="OrthoDB" id="438164at2759"/>
<dbReference type="VEuPathDB" id="VectorBase:PHUM459500"/>
<reference evidence="6" key="3">
    <citation type="submission" date="2020-05" db="UniProtKB">
        <authorList>
            <consortium name="EnsemblMetazoa"/>
        </authorList>
    </citation>
    <scope>IDENTIFICATION</scope>
    <source>
        <strain evidence="6">USDA</strain>
    </source>
</reference>
<dbReference type="EMBL" id="AAZO01005583">
    <property type="status" value="NOT_ANNOTATED_CDS"/>
    <property type="molecule type" value="Genomic_DNA"/>
</dbReference>
<dbReference type="InterPro" id="IPR003347">
    <property type="entry name" value="JmjC_dom"/>
</dbReference>
<feature type="domain" description="JmjC" evidence="4">
    <location>
        <begin position="83"/>
        <end position="242"/>
    </location>
</feature>
<dbReference type="EMBL" id="DS235804">
    <property type="protein sequence ID" value="EEB17289.1"/>
    <property type="molecule type" value="Genomic_DNA"/>
</dbReference>
<organism>
    <name type="scientific">Pediculus humanus subsp. corporis</name>
    <name type="common">Body louse</name>
    <dbReference type="NCBI Taxonomy" id="121224"/>
    <lineage>
        <taxon>Eukaryota</taxon>
        <taxon>Metazoa</taxon>
        <taxon>Ecdysozoa</taxon>
        <taxon>Arthropoda</taxon>
        <taxon>Hexapoda</taxon>
        <taxon>Insecta</taxon>
        <taxon>Pterygota</taxon>
        <taxon>Neoptera</taxon>
        <taxon>Paraneoptera</taxon>
        <taxon>Psocodea</taxon>
        <taxon>Troctomorpha</taxon>
        <taxon>Phthiraptera</taxon>
        <taxon>Anoplura</taxon>
        <taxon>Pediculidae</taxon>
        <taxon>Pediculus</taxon>
    </lineage>
</organism>
<keyword evidence="2" id="KW-0963">Cytoplasm</keyword>
<dbReference type="InParanoid" id="E0VV83"/>
<evidence type="ECO:0000256" key="1">
    <source>
        <dbReference type="ARBA" id="ARBA00004496"/>
    </source>
</evidence>
<evidence type="ECO:0000313" key="5">
    <source>
        <dbReference type="EMBL" id="EEB17289.1"/>
    </source>
</evidence>
<proteinExistence type="predicted"/>
<dbReference type="OMA" id="PQWERKR"/>
<dbReference type="GO" id="GO:0005737">
    <property type="term" value="C:cytoplasm"/>
    <property type="evidence" value="ECO:0007669"/>
    <property type="project" value="UniProtKB-SubCell"/>
</dbReference>
<dbReference type="GeneID" id="8230968"/>
<accession>E0VV83</accession>
<dbReference type="KEGG" id="phu:Phum_PHUM459500"/>
<evidence type="ECO:0000256" key="2">
    <source>
        <dbReference type="ARBA" id="ARBA00022490"/>
    </source>
</evidence>
<dbReference type="Pfam" id="PF13621">
    <property type="entry name" value="Cupin_8"/>
    <property type="match status" value="1"/>
</dbReference>
<comment type="subcellular location">
    <subcellularLocation>
        <location evidence="1">Cytoplasm</location>
    </subcellularLocation>
</comment>
<comment type="function">
    <text evidence="3">May play a role in cellular stress response.</text>
</comment>
<dbReference type="EnsemblMetazoa" id="PHUM459500-RA">
    <property type="protein sequence ID" value="PHUM459500-PA"/>
    <property type="gene ID" value="PHUM459500"/>
</dbReference>
<dbReference type="PANTHER" id="PTHR12461">
    <property type="entry name" value="HYPOXIA-INDUCIBLE FACTOR 1 ALPHA INHIBITOR-RELATED"/>
    <property type="match status" value="1"/>
</dbReference>
<dbReference type="SMART" id="SM00558">
    <property type="entry name" value="JmjC"/>
    <property type="match status" value="1"/>
</dbReference>
<dbReference type="HOGENOM" id="CLU_016785_5_0_1"/>
<dbReference type="Gene3D" id="2.60.120.650">
    <property type="entry name" value="Cupin"/>
    <property type="match status" value="1"/>
</dbReference>
<name>E0VV83_PEDHC</name>
<evidence type="ECO:0000256" key="3">
    <source>
        <dbReference type="ARBA" id="ARBA00037342"/>
    </source>
</evidence>
<evidence type="ECO:0000313" key="6">
    <source>
        <dbReference type="EnsemblMetazoa" id="PHUM459500-PA"/>
    </source>
</evidence>
<keyword evidence="7" id="KW-1185">Reference proteome</keyword>
<evidence type="ECO:0000313" key="7">
    <source>
        <dbReference type="Proteomes" id="UP000009046"/>
    </source>
</evidence>
<dbReference type="CTD" id="8230968"/>